<evidence type="ECO:0000313" key="8">
    <source>
        <dbReference type="EMBL" id="CAB3226449.1"/>
    </source>
</evidence>
<evidence type="ECO:0000256" key="3">
    <source>
        <dbReference type="ARBA" id="ARBA00022692"/>
    </source>
</evidence>
<dbReference type="AlphaFoldDB" id="A0A8S0Z3I1"/>
<evidence type="ECO:0008006" key="12">
    <source>
        <dbReference type="Google" id="ProtNLM"/>
    </source>
</evidence>
<evidence type="ECO:0000256" key="1">
    <source>
        <dbReference type="ARBA" id="ARBA00004370"/>
    </source>
</evidence>
<keyword evidence="3 6" id="KW-0812">Transmembrane</keyword>
<dbReference type="InterPro" id="IPR008853">
    <property type="entry name" value="TMEM9/TMEM9B"/>
</dbReference>
<dbReference type="OrthoDB" id="10059035at2759"/>
<evidence type="ECO:0000313" key="11">
    <source>
        <dbReference type="Proteomes" id="UP000494256"/>
    </source>
</evidence>
<evidence type="ECO:0000256" key="2">
    <source>
        <dbReference type="ARBA" id="ARBA00007264"/>
    </source>
</evidence>
<dbReference type="EMBL" id="CADEBC010000208">
    <property type="protein sequence ID" value="CAB3226449.1"/>
    <property type="molecule type" value="Genomic_DNA"/>
</dbReference>
<organism evidence="8 10">
    <name type="scientific">Arctia plantaginis</name>
    <name type="common">Wood tiger moth</name>
    <name type="synonym">Phalaena plantaginis</name>
    <dbReference type="NCBI Taxonomy" id="874455"/>
    <lineage>
        <taxon>Eukaryota</taxon>
        <taxon>Metazoa</taxon>
        <taxon>Ecdysozoa</taxon>
        <taxon>Arthropoda</taxon>
        <taxon>Hexapoda</taxon>
        <taxon>Insecta</taxon>
        <taxon>Pterygota</taxon>
        <taxon>Neoptera</taxon>
        <taxon>Endopterygota</taxon>
        <taxon>Lepidoptera</taxon>
        <taxon>Glossata</taxon>
        <taxon>Ditrysia</taxon>
        <taxon>Noctuoidea</taxon>
        <taxon>Erebidae</taxon>
        <taxon>Arctiinae</taxon>
        <taxon>Arctia</taxon>
    </lineage>
</organism>
<dbReference type="PANTHER" id="PTHR13064">
    <property type="entry name" value="TRANSMEMBRANE PROTEIN 9 FAMILY MEMBER"/>
    <property type="match status" value="1"/>
</dbReference>
<gene>
    <name evidence="9" type="ORF">APLA_LOCUS12385</name>
    <name evidence="8" type="ORF">APLA_LOCUS2879</name>
</gene>
<feature type="chain" id="PRO_5036434222" description="Transmembrane protein 9" evidence="7">
    <location>
        <begin position="18"/>
        <end position="148"/>
    </location>
</feature>
<comment type="similarity">
    <text evidence="2">Belongs to the TMEM9 family.</text>
</comment>
<keyword evidence="5 6" id="KW-0472">Membrane</keyword>
<evidence type="ECO:0000256" key="6">
    <source>
        <dbReference type="SAM" id="Phobius"/>
    </source>
</evidence>
<comment type="caution">
    <text evidence="8">The sequence shown here is derived from an EMBL/GenBank/DDBJ whole genome shotgun (WGS) entry which is preliminary data.</text>
</comment>
<dbReference type="EMBL" id="CADEBD010000341">
    <property type="protein sequence ID" value="CAB3248488.1"/>
    <property type="molecule type" value="Genomic_DNA"/>
</dbReference>
<keyword evidence="7" id="KW-0732">Signal</keyword>
<proteinExistence type="inferred from homology"/>
<evidence type="ECO:0000313" key="10">
    <source>
        <dbReference type="Proteomes" id="UP000494106"/>
    </source>
</evidence>
<dbReference type="Proteomes" id="UP000494106">
    <property type="component" value="Unassembled WGS sequence"/>
</dbReference>
<accession>A0A8S0Z3I1</accession>
<keyword evidence="10" id="KW-1185">Reference proteome</keyword>
<sequence length="148" mass="16763">MDLKILVFLLTFSAAQGQFYEDKRCRCICPSPAALLNSSLSDRKVYTSNVPPNKCNCEGVILQIVGDELKGHEQEFCPRCECKYETRNTTIIMVVVIMMLWVLTMLSGYMGFLMCLDPLINKRKVKFHQEAGTGTEEARTLLLQDADD</sequence>
<dbReference type="GO" id="GO:0005765">
    <property type="term" value="C:lysosomal membrane"/>
    <property type="evidence" value="ECO:0007669"/>
    <property type="project" value="InterPro"/>
</dbReference>
<reference evidence="10 11" key="1">
    <citation type="submission" date="2020-04" db="EMBL/GenBank/DDBJ databases">
        <authorList>
            <person name="Wallbank WR R."/>
            <person name="Pardo Diaz C."/>
            <person name="Kozak K."/>
            <person name="Martin S."/>
            <person name="Jiggins C."/>
            <person name="Moest M."/>
            <person name="Warren A I."/>
            <person name="Byers J.R.P. K."/>
            <person name="Montejo-Kovacevich G."/>
            <person name="Yen C E."/>
        </authorList>
    </citation>
    <scope>NUCLEOTIDE SEQUENCE [LARGE SCALE GENOMIC DNA]</scope>
</reference>
<keyword evidence="4 6" id="KW-1133">Transmembrane helix</keyword>
<dbReference type="Proteomes" id="UP000494256">
    <property type="component" value="Unassembled WGS sequence"/>
</dbReference>
<name>A0A8S0Z3I1_ARCPL</name>
<dbReference type="EMBL" id="CADEBD010000341">
    <property type="protein sequence ID" value="CAB3248490.1"/>
    <property type="molecule type" value="Genomic_DNA"/>
</dbReference>
<dbReference type="Pfam" id="PF05434">
    <property type="entry name" value="Tmemb_9"/>
    <property type="match status" value="1"/>
</dbReference>
<protein>
    <recommendedName>
        <fullName evidence="12">Transmembrane protein 9</fullName>
    </recommendedName>
</protein>
<evidence type="ECO:0000313" key="9">
    <source>
        <dbReference type="EMBL" id="CAB3248488.1"/>
    </source>
</evidence>
<dbReference type="PANTHER" id="PTHR13064:SF6">
    <property type="entry name" value="TRANSMEMBRANE PROTEIN 9"/>
    <property type="match status" value="1"/>
</dbReference>
<evidence type="ECO:0000256" key="7">
    <source>
        <dbReference type="SAM" id="SignalP"/>
    </source>
</evidence>
<evidence type="ECO:0000256" key="4">
    <source>
        <dbReference type="ARBA" id="ARBA00022989"/>
    </source>
</evidence>
<comment type="subcellular location">
    <subcellularLocation>
        <location evidence="1">Membrane</location>
    </subcellularLocation>
</comment>
<feature type="signal peptide" evidence="7">
    <location>
        <begin position="1"/>
        <end position="17"/>
    </location>
</feature>
<feature type="transmembrane region" description="Helical" evidence="6">
    <location>
        <begin position="91"/>
        <end position="116"/>
    </location>
</feature>
<evidence type="ECO:0000256" key="5">
    <source>
        <dbReference type="ARBA" id="ARBA00023136"/>
    </source>
</evidence>